<keyword evidence="4" id="KW-0175">Coiled coil</keyword>
<keyword evidence="7" id="KW-0132">Cell division</keyword>
<dbReference type="Gene3D" id="3.40.50.300">
    <property type="entry name" value="P-loop containing nucleotide triphosphate hydrolases"/>
    <property type="match status" value="3"/>
</dbReference>
<dbReference type="STRING" id="530564.Psta_2508"/>
<dbReference type="KEGG" id="psl:Psta_2508"/>
<evidence type="ECO:0000256" key="4">
    <source>
        <dbReference type="SAM" id="Coils"/>
    </source>
</evidence>
<proteinExistence type="predicted"/>
<dbReference type="Proteomes" id="UP000001887">
    <property type="component" value="Chromosome"/>
</dbReference>
<keyword evidence="5" id="KW-0472">Membrane</keyword>
<gene>
    <name evidence="7" type="ordered locus">Psta_2508</name>
</gene>
<dbReference type="InterPro" id="IPR050206">
    <property type="entry name" value="FtsK/SpoIIIE/SftA"/>
</dbReference>
<dbReference type="SUPFAM" id="SSF52540">
    <property type="entry name" value="P-loop containing nucleoside triphosphate hydrolases"/>
    <property type="match status" value="1"/>
</dbReference>
<evidence type="ECO:0000313" key="7">
    <source>
        <dbReference type="EMBL" id="ADB17177.1"/>
    </source>
</evidence>
<keyword evidence="7" id="KW-0131">Cell cycle</keyword>
<evidence type="ECO:0000313" key="8">
    <source>
        <dbReference type="Proteomes" id="UP000001887"/>
    </source>
</evidence>
<dbReference type="PROSITE" id="PS50901">
    <property type="entry name" value="FTSK"/>
    <property type="match status" value="1"/>
</dbReference>
<evidence type="ECO:0000256" key="3">
    <source>
        <dbReference type="PROSITE-ProRule" id="PRU00289"/>
    </source>
</evidence>
<dbReference type="Pfam" id="PF01580">
    <property type="entry name" value="FtsK_SpoIIIE"/>
    <property type="match status" value="2"/>
</dbReference>
<feature type="transmembrane region" description="Helical" evidence="5">
    <location>
        <begin position="238"/>
        <end position="262"/>
    </location>
</feature>
<dbReference type="GO" id="GO:0051301">
    <property type="term" value="P:cell division"/>
    <property type="evidence" value="ECO:0007669"/>
    <property type="project" value="UniProtKB-KW"/>
</dbReference>
<dbReference type="InterPro" id="IPR003593">
    <property type="entry name" value="AAA+_ATPase"/>
</dbReference>
<organism evidence="7 8">
    <name type="scientific">Pirellula staleyi (strain ATCC 27377 / DSM 6068 / ICPB 4128)</name>
    <name type="common">Pirella staleyi</name>
    <dbReference type="NCBI Taxonomy" id="530564"/>
    <lineage>
        <taxon>Bacteria</taxon>
        <taxon>Pseudomonadati</taxon>
        <taxon>Planctomycetota</taxon>
        <taxon>Planctomycetia</taxon>
        <taxon>Pirellulales</taxon>
        <taxon>Pirellulaceae</taxon>
        <taxon>Pirellula</taxon>
    </lineage>
</organism>
<feature type="domain" description="FtsK" evidence="6">
    <location>
        <begin position="745"/>
        <end position="943"/>
    </location>
</feature>
<evidence type="ECO:0000256" key="2">
    <source>
        <dbReference type="ARBA" id="ARBA00022840"/>
    </source>
</evidence>
<keyword evidence="1 3" id="KW-0547">Nucleotide-binding</keyword>
<dbReference type="SMART" id="SM00382">
    <property type="entry name" value="AAA"/>
    <property type="match status" value="1"/>
</dbReference>
<name>D2R5J5_PIRSD</name>
<sequence>MTTTSISIERQRQIVATLGTLASDHAEQLRAIDQACKTLQDSEQRLAADEMARVSAEFEKKHAQQIATYKQQRDMALARYEHEGIAVFQAERTALEEENTRHTEAREVMRTVRQHAISEVQEEFRKAQIAPKVNAAQFQQQCEYSSSEVSALVVKAQSIVRRRCDWPESPPAPRVPGLFTKQQCVDRYTVALAKAYEKVHALQHQPSARVAEDGWPILIGLFTIPILGYPAWLLVGEYGWWVAAILTVFVASLVAVAVVLIMRPIARRETLRLVPEFQAAIDEARDALMASLEASRRELAEEQQRILAKRDTDTLAAKSAYKQSKADEKLAHQANITRIINDAENKRLAIENRLEPLMNKIEQTYPPQITELEVKFAAQLQELATACDAAVEKAELNRQSQVTAANAAMKTTLATLLAEAEAMQQRVDQWCPPLSSEALPTPAVDVEALRLGEFQLELPRLDAAAIDPSTLDIAIPASLRLPAVLSYPSLPSLLIKAEEEGRDQAARVIQAAILRLLATFPPGKVRFTIIDPVGLGENFSALMHLADFDERLVHSRIWTESNHIQQRLADLTAHMENVIQKYLRNEFDSIQQYNQQAGEVAEAYQILVIANFPANFSEEAVRRLLSITASGARCGVFTLISYDRKLKSPRPFDEADLGRSSHVLEWDSKLQHFRSQMEGLTHVPLVLDTPPSDEESTAIIRTIGQRARHAARVEVPFSYVIPGEEKWWTGDSRSGIDVPLGRAGAKNLQYMRLGKGTSQHVLISGKTGSGKSTLLNAIITNLALHYSPDELEFFLIDFKKGVEFKAYATCRLPHARVIAIESEREFGMSVLERLDLELKRRGDLFRQKGTQDLASFRSAAPEVVMPRVLLVIDEFQEFFTSDDRVSHDAALLLDRLVRQGRAFGIHVLLGSQTLSGAYSLARSTIGQMAVRVALQCSESDAHLILSEDNTAARLLSRPGEAIYNDANGLVEGNHPFQVVWLPDEEREHYLTKVRQLCDTRGTKVGPPIVFEGSAAADVRDNNLLRAAIETPASRQTQLSPRLWLGAAVAVKDPTSITLRRGSGANLLIVGQNEELATGMMSAAILALASQTASTVPATTEKPPQFSKVTLLDGARPDTTFPEQWKTILGDSGIAASTMRGKDAVSAIAQLADEVQRRLDAGEHHAETLLLVIHDLSRFRDLKKSDDFGMSFGESSEASVSARLATLLREGPAVGIHTIVWADSYNSVNRWFERGTIRDFEYRALFQMSATDSANLMDSPGASKLGNYLAYLYSEESGQAERMRPYGIPDSDFLREFRQTREKLSRHAELFQP</sequence>
<keyword evidence="2 3" id="KW-0067">ATP-binding</keyword>
<feature type="coiled-coil region" evidence="4">
    <location>
        <begin position="285"/>
        <end position="312"/>
    </location>
</feature>
<dbReference type="CDD" id="cd01127">
    <property type="entry name" value="TrwB_TraG_TraD_VirD4"/>
    <property type="match status" value="1"/>
</dbReference>
<dbReference type="InterPro" id="IPR002543">
    <property type="entry name" value="FtsK_dom"/>
</dbReference>
<dbReference type="GO" id="GO:0005524">
    <property type="term" value="F:ATP binding"/>
    <property type="evidence" value="ECO:0007669"/>
    <property type="project" value="UniProtKB-UniRule"/>
</dbReference>
<accession>D2R5J5</accession>
<reference evidence="7 8" key="1">
    <citation type="journal article" date="2009" name="Stand. Genomic Sci.">
        <title>Complete genome sequence of Pirellula staleyi type strain (ATCC 27377).</title>
        <authorList>
            <person name="Clum A."/>
            <person name="Tindall B.J."/>
            <person name="Sikorski J."/>
            <person name="Ivanova N."/>
            <person name="Mavrommatis K."/>
            <person name="Lucas S."/>
            <person name="Glavina del Rio T."/>
            <person name="Nolan M."/>
            <person name="Chen F."/>
            <person name="Tice H."/>
            <person name="Pitluck S."/>
            <person name="Cheng J.F."/>
            <person name="Chertkov O."/>
            <person name="Brettin T."/>
            <person name="Han C."/>
            <person name="Detter J.C."/>
            <person name="Kuske C."/>
            <person name="Bruce D."/>
            <person name="Goodwin L."/>
            <person name="Ovchinikova G."/>
            <person name="Pati A."/>
            <person name="Mikhailova N."/>
            <person name="Chen A."/>
            <person name="Palaniappan K."/>
            <person name="Land M."/>
            <person name="Hauser L."/>
            <person name="Chang Y.J."/>
            <person name="Jeffries C.D."/>
            <person name="Chain P."/>
            <person name="Rohde M."/>
            <person name="Goker M."/>
            <person name="Bristow J."/>
            <person name="Eisen J.A."/>
            <person name="Markowitz V."/>
            <person name="Hugenholtz P."/>
            <person name="Kyrpides N.C."/>
            <person name="Klenk H.P."/>
            <person name="Lapidus A."/>
        </authorList>
    </citation>
    <scope>NUCLEOTIDE SEQUENCE [LARGE SCALE GENOMIC DNA]</scope>
    <source>
        <strain evidence="8">ATCC 27377 / DSM 6068 / ICPB 4128</strain>
    </source>
</reference>
<dbReference type="HOGENOM" id="CLU_005880_0_0_0"/>
<evidence type="ECO:0000259" key="6">
    <source>
        <dbReference type="PROSITE" id="PS50901"/>
    </source>
</evidence>
<protein>
    <submittedName>
        <fullName evidence="7">Cell divisionFtsK/SpoIIIE</fullName>
    </submittedName>
</protein>
<evidence type="ECO:0000256" key="1">
    <source>
        <dbReference type="ARBA" id="ARBA00022741"/>
    </source>
</evidence>
<keyword evidence="5" id="KW-0812">Transmembrane</keyword>
<keyword evidence="8" id="KW-1185">Reference proteome</keyword>
<dbReference type="EMBL" id="CP001848">
    <property type="protein sequence ID" value="ADB17177.1"/>
    <property type="molecule type" value="Genomic_DNA"/>
</dbReference>
<feature type="binding site" evidence="3">
    <location>
        <begin position="765"/>
        <end position="772"/>
    </location>
    <ligand>
        <name>ATP</name>
        <dbReference type="ChEBI" id="CHEBI:30616"/>
    </ligand>
</feature>
<dbReference type="PANTHER" id="PTHR22683:SF41">
    <property type="entry name" value="DNA TRANSLOCASE FTSK"/>
    <property type="match status" value="1"/>
</dbReference>
<evidence type="ECO:0000256" key="5">
    <source>
        <dbReference type="SAM" id="Phobius"/>
    </source>
</evidence>
<feature type="transmembrane region" description="Helical" evidence="5">
    <location>
        <begin position="214"/>
        <end position="232"/>
    </location>
</feature>
<dbReference type="GO" id="GO:0003677">
    <property type="term" value="F:DNA binding"/>
    <property type="evidence" value="ECO:0007669"/>
    <property type="project" value="InterPro"/>
</dbReference>
<keyword evidence="5" id="KW-1133">Transmembrane helix</keyword>
<dbReference type="PANTHER" id="PTHR22683">
    <property type="entry name" value="SPORULATION PROTEIN RELATED"/>
    <property type="match status" value="1"/>
</dbReference>
<dbReference type="InterPro" id="IPR027417">
    <property type="entry name" value="P-loop_NTPase"/>
</dbReference>
<dbReference type="OrthoDB" id="9807790at2"/>
<dbReference type="eggNOG" id="COG1674">
    <property type="taxonomic scope" value="Bacteria"/>
</dbReference>